<dbReference type="CDD" id="cd00160">
    <property type="entry name" value="RhoGEF"/>
    <property type="match status" value="1"/>
</dbReference>
<feature type="domain" description="SH3" evidence="6">
    <location>
        <begin position="1"/>
        <end position="58"/>
    </location>
</feature>
<dbReference type="SUPFAM" id="SSF48065">
    <property type="entry name" value="DBL homology domain (DH-domain)"/>
    <property type="match status" value="1"/>
</dbReference>
<feature type="non-terminal residue" evidence="8">
    <location>
        <position position="715"/>
    </location>
</feature>
<dbReference type="InterPro" id="IPR001849">
    <property type="entry name" value="PH_domain"/>
</dbReference>
<dbReference type="EMBL" id="JASPKZ010000018">
    <property type="protein sequence ID" value="KAJ9601403.1"/>
    <property type="molecule type" value="Genomic_DNA"/>
</dbReference>
<dbReference type="Pfam" id="PF00621">
    <property type="entry name" value="RhoGEF"/>
    <property type="match status" value="1"/>
</dbReference>
<dbReference type="GO" id="GO:0005737">
    <property type="term" value="C:cytoplasm"/>
    <property type="evidence" value="ECO:0007669"/>
    <property type="project" value="UniProtKB-SubCell"/>
</dbReference>
<dbReference type="PROSITE" id="PS50010">
    <property type="entry name" value="DH_2"/>
    <property type="match status" value="1"/>
</dbReference>
<dbReference type="SMART" id="SM00325">
    <property type="entry name" value="RhoGEF"/>
    <property type="match status" value="1"/>
</dbReference>
<reference evidence="8" key="1">
    <citation type="journal article" date="2023" name="IScience">
        <title>Live-bearing cockroach genome reveals convergent evolutionary mechanisms linked to viviparity in insects and beyond.</title>
        <authorList>
            <person name="Fouks B."/>
            <person name="Harrison M.C."/>
            <person name="Mikhailova A.A."/>
            <person name="Marchal E."/>
            <person name="English S."/>
            <person name="Carruthers M."/>
            <person name="Jennings E.C."/>
            <person name="Chiamaka E.L."/>
            <person name="Frigard R.A."/>
            <person name="Pippel M."/>
            <person name="Attardo G.M."/>
            <person name="Benoit J.B."/>
            <person name="Bornberg-Bauer E."/>
            <person name="Tobe S.S."/>
        </authorList>
    </citation>
    <scope>NUCLEOTIDE SEQUENCE</scope>
    <source>
        <strain evidence="8">Stay&amp;Tobe</strain>
    </source>
</reference>
<dbReference type="Gene3D" id="1.20.900.10">
    <property type="entry name" value="Dbl homology (DH) domain"/>
    <property type="match status" value="1"/>
</dbReference>
<comment type="caution">
    <text evidence="8">The sequence shown here is derived from an EMBL/GenBank/DDBJ whole genome shotgun (WGS) entry which is preliminary data.</text>
</comment>
<dbReference type="Pfam" id="PF14604">
    <property type="entry name" value="SH3_9"/>
    <property type="match status" value="2"/>
</dbReference>
<keyword evidence="9" id="KW-1185">Reference proteome</keyword>
<evidence type="ECO:0000313" key="9">
    <source>
        <dbReference type="Proteomes" id="UP001233999"/>
    </source>
</evidence>
<dbReference type="PANTHER" id="PTHR46006:SF6">
    <property type="entry name" value="INTERSECTIN-2 ISOFORM X1"/>
    <property type="match status" value="1"/>
</dbReference>
<dbReference type="Gene3D" id="2.30.30.40">
    <property type="entry name" value="SH3 Domains"/>
    <property type="match status" value="3"/>
</dbReference>
<dbReference type="SMART" id="SM00326">
    <property type="entry name" value="SH3"/>
    <property type="match status" value="3"/>
</dbReference>
<dbReference type="InterPro" id="IPR051480">
    <property type="entry name" value="Endocytic_GEF_Adapter"/>
</dbReference>
<dbReference type="CDD" id="cd11840">
    <property type="entry name" value="SH3_Intersectin_5"/>
    <property type="match status" value="1"/>
</dbReference>
<dbReference type="InterPro" id="IPR000219">
    <property type="entry name" value="DH_dom"/>
</dbReference>
<accession>A0AAD8APG0</accession>
<dbReference type="Pfam" id="PF00018">
    <property type="entry name" value="SH3_1"/>
    <property type="match status" value="1"/>
</dbReference>
<dbReference type="Gene3D" id="2.30.29.30">
    <property type="entry name" value="Pleckstrin-homology domain (PH domain)/Phosphotyrosine-binding domain (PTB)"/>
    <property type="match status" value="1"/>
</dbReference>
<feature type="non-terminal residue" evidence="8">
    <location>
        <position position="1"/>
    </location>
</feature>
<dbReference type="InterPro" id="IPR001452">
    <property type="entry name" value="SH3_domain"/>
</dbReference>
<evidence type="ECO:0000259" key="7">
    <source>
        <dbReference type="PROSITE" id="PS50010"/>
    </source>
</evidence>
<dbReference type="SMART" id="SM00233">
    <property type="entry name" value="PH"/>
    <property type="match status" value="1"/>
</dbReference>
<comment type="subcellular location">
    <subcellularLocation>
        <location evidence="1">Cytoplasm</location>
    </subcellularLocation>
</comment>
<reference evidence="8" key="2">
    <citation type="submission" date="2023-05" db="EMBL/GenBank/DDBJ databases">
        <authorList>
            <person name="Fouks B."/>
        </authorList>
    </citation>
    <scope>NUCLEOTIDE SEQUENCE</scope>
    <source>
        <strain evidence="8">Stay&amp;Tobe</strain>
        <tissue evidence="8">Testes</tissue>
    </source>
</reference>
<feature type="region of interest" description="Disordered" evidence="5">
    <location>
        <begin position="590"/>
        <end position="610"/>
    </location>
</feature>
<dbReference type="PROSITE" id="PS50002">
    <property type="entry name" value="SH3"/>
    <property type="match status" value="3"/>
</dbReference>
<feature type="compositionally biased region" description="Polar residues" evidence="5">
    <location>
        <begin position="594"/>
        <end position="608"/>
    </location>
</feature>
<dbReference type="Pfam" id="PF16652">
    <property type="entry name" value="PH_13"/>
    <property type="match status" value="1"/>
</dbReference>
<dbReference type="FunFam" id="2.30.30.40:FF:000072">
    <property type="entry name" value="Unconventional Myosin IB"/>
    <property type="match status" value="1"/>
</dbReference>
<dbReference type="CDD" id="cd11839">
    <property type="entry name" value="SH3_Intersectin_4"/>
    <property type="match status" value="1"/>
</dbReference>
<name>A0AAD8APG0_DIPPU</name>
<dbReference type="InterPro" id="IPR035899">
    <property type="entry name" value="DBL_dom_sf"/>
</dbReference>
<dbReference type="InterPro" id="IPR011993">
    <property type="entry name" value="PH-like_dom_sf"/>
</dbReference>
<dbReference type="GO" id="GO:0035025">
    <property type="term" value="P:positive regulation of Rho protein signal transduction"/>
    <property type="evidence" value="ECO:0007669"/>
    <property type="project" value="TreeGrafter"/>
</dbReference>
<evidence type="ECO:0000256" key="3">
    <source>
        <dbReference type="ARBA" id="ARBA00022490"/>
    </source>
</evidence>
<feature type="domain" description="DH" evidence="7">
    <location>
        <begin position="301"/>
        <end position="486"/>
    </location>
</feature>
<dbReference type="PRINTS" id="PR00452">
    <property type="entry name" value="SH3DOMAIN"/>
</dbReference>
<evidence type="ECO:0000259" key="6">
    <source>
        <dbReference type="PROSITE" id="PS50002"/>
    </source>
</evidence>
<dbReference type="SUPFAM" id="SSF50044">
    <property type="entry name" value="SH3-domain"/>
    <property type="match status" value="3"/>
</dbReference>
<organism evidence="8 9">
    <name type="scientific">Diploptera punctata</name>
    <name type="common">Pacific beetle cockroach</name>
    <dbReference type="NCBI Taxonomy" id="6984"/>
    <lineage>
        <taxon>Eukaryota</taxon>
        <taxon>Metazoa</taxon>
        <taxon>Ecdysozoa</taxon>
        <taxon>Arthropoda</taxon>
        <taxon>Hexapoda</taxon>
        <taxon>Insecta</taxon>
        <taxon>Pterygota</taxon>
        <taxon>Neoptera</taxon>
        <taxon>Polyneoptera</taxon>
        <taxon>Dictyoptera</taxon>
        <taxon>Blattodea</taxon>
        <taxon>Blaberoidea</taxon>
        <taxon>Blaberidae</taxon>
        <taxon>Diplopterinae</taxon>
        <taxon>Diploptera</taxon>
    </lineage>
</organism>
<evidence type="ECO:0000256" key="4">
    <source>
        <dbReference type="PROSITE-ProRule" id="PRU00192"/>
    </source>
</evidence>
<dbReference type="GO" id="GO:0005085">
    <property type="term" value="F:guanyl-nucleotide exchange factor activity"/>
    <property type="evidence" value="ECO:0007669"/>
    <property type="project" value="InterPro"/>
</dbReference>
<evidence type="ECO:0000313" key="8">
    <source>
        <dbReference type="EMBL" id="KAJ9601403.1"/>
    </source>
</evidence>
<evidence type="ECO:0000256" key="1">
    <source>
        <dbReference type="ARBA" id="ARBA00004496"/>
    </source>
</evidence>
<dbReference type="SUPFAM" id="SSF50729">
    <property type="entry name" value="PH domain-like"/>
    <property type="match status" value="1"/>
</dbReference>
<feature type="domain" description="SH3" evidence="6">
    <location>
        <begin position="233"/>
        <end position="292"/>
    </location>
</feature>
<feature type="region of interest" description="Disordered" evidence="5">
    <location>
        <begin position="116"/>
        <end position="135"/>
    </location>
</feature>
<sequence length="715" mass="81199">IKKYYVALYPYQSVESGDLSFQQDEIILVIKKEGEWWTGVIGDRQGIFPSNYVQMAETEPEVAVVPAPAANNVEPIAEQPVEAVKATTVSAVVAPVQQVTQSGDKSPSTPEIAAMTASIQPEDVGEDSDSKGKGKKPEIATVIAPYQATSSEQLDLQRGQLIMIRKKTSTGWWEGELQAKGKKRQIGWFPASYVKLLGSGGSNPCQTIINFNLTIDFLYIHITLNFLLFLFIHFSEKVIALFQYTALNEDELSFEKDDVITILAHEEPLWWRGELNGVSGLFPSNYVAPLSTVPVSGMEKKRQDAIVELIFTEESYINDMLAVYDVFEKTLRESKLLSQQDVQRIFVNWREIIDCNYMFLRALHVRRDMSAGGIIRMIGDILCENLPCMTAYIRFCSRQLSAAKFLQQQTEESADFRNIVKQCQNDPRIRGMPLSSFLIKPMQRITKYPLLIKKILDYTPSNHPDRLNLQEALAKAEEFCTQVNEGVREKENSDRLEWLQRCVQCEGLEEELIFNSMTNSLGPRKFLHFGVLHKAKSGKELVGFLMNDFLLLAQPPKPVGNSFKFDEKYVNSIFKLYKKPIFLNELEVPKENGPTKSAHSEGSGNDSPEMSRMLRLQDTRTKHIYTMLAPNAKERTLWIKFLDQACNEYLENEKSHLQRQQSKQAQFGACGRILVVVMEGVGLKPRSASVRCRPPEGYLRLIIVRVQKLLKGKQR</sequence>
<dbReference type="PRINTS" id="PR00499">
    <property type="entry name" value="P67PHOX"/>
</dbReference>
<dbReference type="AlphaFoldDB" id="A0AAD8APG0"/>
<dbReference type="GO" id="GO:0016192">
    <property type="term" value="P:vesicle-mediated transport"/>
    <property type="evidence" value="ECO:0007669"/>
    <property type="project" value="UniProtKB-ARBA"/>
</dbReference>
<dbReference type="Proteomes" id="UP001233999">
    <property type="component" value="Unassembled WGS sequence"/>
</dbReference>
<dbReference type="CDD" id="cd11838">
    <property type="entry name" value="SH3_Intersectin_3"/>
    <property type="match status" value="1"/>
</dbReference>
<keyword evidence="2 4" id="KW-0728">SH3 domain</keyword>
<dbReference type="PANTHER" id="PTHR46006">
    <property type="entry name" value="RHO GUANINE NUCLEOTIDE EXCHANGE FACTOR AT 64C, ISOFORM A"/>
    <property type="match status" value="1"/>
</dbReference>
<proteinExistence type="predicted"/>
<dbReference type="InterPro" id="IPR036028">
    <property type="entry name" value="SH3-like_dom_sf"/>
</dbReference>
<keyword evidence="3" id="KW-0963">Cytoplasm</keyword>
<feature type="domain" description="SH3" evidence="6">
    <location>
        <begin position="135"/>
        <end position="199"/>
    </location>
</feature>
<evidence type="ECO:0000256" key="5">
    <source>
        <dbReference type="SAM" id="MobiDB-lite"/>
    </source>
</evidence>
<evidence type="ECO:0000256" key="2">
    <source>
        <dbReference type="ARBA" id="ARBA00022443"/>
    </source>
</evidence>
<gene>
    <name evidence="8" type="ORF">L9F63_000427</name>
</gene>
<protein>
    <submittedName>
        <fullName evidence="8">Uncharacterized protein</fullName>
    </submittedName>
</protein>